<keyword evidence="7 13" id="KW-0418">Kinase</keyword>
<evidence type="ECO:0000256" key="7">
    <source>
        <dbReference type="ARBA" id="ARBA00022777"/>
    </source>
</evidence>
<feature type="domain" description="Histidine kinase" evidence="11">
    <location>
        <begin position="218"/>
        <end position="421"/>
    </location>
</feature>
<dbReference type="SMART" id="SM00388">
    <property type="entry name" value="HisKA"/>
    <property type="match status" value="1"/>
</dbReference>
<name>A0ABS2GSG6_9BURK</name>
<comment type="catalytic activity">
    <reaction evidence="1">
        <text>ATP + protein L-histidine = ADP + protein N-phospho-L-histidine.</text>
        <dbReference type="EC" id="2.7.13.3"/>
    </reaction>
</comment>
<evidence type="ECO:0000256" key="4">
    <source>
        <dbReference type="ARBA" id="ARBA00022553"/>
    </source>
</evidence>
<keyword evidence="9" id="KW-0902">Two-component regulatory system</keyword>
<dbReference type="SMART" id="SM00387">
    <property type="entry name" value="HATPase_c"/>
    <property type="match status" value="1"/>
</dbReference>
<dbReference type="InterPro" id="IPR003661">
    <property type="entry name" value="HisK_dim/P_dom"/>
</dbReference>
<dbReference type="EMBL" id="JACJKX010000008">
    <property type="protein sequence ID" value="MBM6928733.1"/>
    <property type="molecule type" value="Genomic_DNA"/>
</dbReference>
<evidence type="ECO:0000256" key="5">
    <source>
        <dbReference type="ARBA" id="ARBA00022679"/>
    </source>
</evidence>
<dbReference type="Pfam" id="PF02518">
    <property type="entry name" value="HATPase_c"/>
    <property type="match status" value="1"/>
</dbReference>
<accession>A0ABS2GSG6</accession>
<dbReference type="InterPro" id="IPR003660">
    <property type="entry name" value="HAMP_dom"/>
</dbReference>
<dbReference type="PANTHER" id="PTHR45436">
    <property type="entry name" value="SENSOR HISTIDINE KINASE YKOH"/>
    <property type="match status" value="1"/>
</dbReference>
<keyword evidence="8 10" id="KW-1133">Transmembrane helix</keyword>
<dbReference type="Gene3D" id="1.10.287.130">
    <property type="match status" value="1"/>
</dbReference>
<dbReference type="RefSeq" id="WP_205050321.1">
    <property type="nucleotide sequence ID" value="NZ_JACJKX010000008.1"/>
</dbReference>
<keyword evidence="6 10" id="KW-0812">Transmembrane</keyword>
<evidence type="ECO:0000256" key="1">
    <source>
        <dbReference type="ARBA" id="ARBA00000085"/>
    </source>
</evidence>
<evidence type="ECO:0000313" key="13">
    <source>
        <dbReference type="EMBL" id="MBM6928733.1"/>
    </source>
</evidence>
<dbReference type="InterPro" id="IPR005467">
    <property type="entry name" value="His_kinase_dom"/>
</dbReference>
<keyword evidence="10" id="KW-0472">Membrane</keyword>
<dbReference type="InterPro" id="IPR003594">
    <property type="entry name" value="HATPase_dom"/>
</dbReference>
<proteinExistence type="predicted"/>
<dbReference type="CDD" id="cd00082">
    <property type="entry name" value="HisKA"/>
    <property type="match status" value="1"/>
</dbReference>
<feature type="domain" description="HAMP" evidence="12">
    <location>
        <begin position="157"/>
        <end position="210"/>
    </location>
</feature>
<dbReference type="PROSITE" id="PS50109">
    <property type="entry name" value="HIS_KIN"/>
    <property type="match status" value="1"/>
</dbReference>
<evidence type="ECO:0000256" key="10">
    <source>
        <dbReference type="SAM" id="Phobius"/>
    </source>
</evidence>
<sequence>MKILKRFGLAQRILLGWMAQTILIIGLFSVAMHESTELMEDNLVSDILKDELSILVSEIEAGEDVALPNSMQFYGNAPQLKPIPEQYTLVPDGYQEIVNSRDFAFLYKITVNGHSYVLIRDQYDFERSEQIFKILIAGCATLIFLFCLGFGYWWIRKKIMAPIESLSNEVRQMAESQQYRSLASEITDDEIGELAKICDRALKRFHEALSREKLFTSDISHELRTPLTVIETTAELMQLYPLTDKQNEQVGKILKAAKSIEELLAVFLQLARGDDFQKSSNTDRVYDVIGEIADNLKKTAEAKKLRLSVQSAATCPGHYSPVLLSTVVNNLVKNAILYTESGEVIVRELADGFEVIDTGIGIPKEMHDKVFMPKVRATNKAPGSGMGLSIAKRICDRCGWKLQLLDSETGTHFRVCLVIEEPILYADQRGKAF</sequence>
<dbReference type="Pfam" id="PF00512">
    <property type="entry name" value="HisKA"/>
    <property type="match status" value="1"/>
</dbReference>
<dbReference type="Gene3D" id="3.30.565.10">
    <property type="entry name" value="Histidine kinase-like ATPase, C-terminal domain"/>
    <property type="match status" value="1"/>
</dbReference>
<dbReference type="GO" id="GO:0016301">
    <property type="term" value="F:kinase activity"/>
    <property type="evidence" value="ECO:0007669"/>
    <property type="project" value="UniProtKB-KW"/>
</dbReference>
<gene>
    <name evidence="13" type="ORF">H5985_05545</name>
</gene>
<keyword evidence="5" id="KW-0808">Transferase</keyword>
<evidence type="ECO:0000259" key="11">
    <source>
        <dbReference type="PROSITE" id="PS50109"/>
    </source>
</evidence>
<dbReference type="InterPro" id="IPR036097">
    <property type="entry name" value="HisK_dim/P_sf"/>
</dbReference>
<dbReference type="Proteomes" id="UP000777002">
    <property type="component" value="Unassembled WGS sequence"/>
</dbReference>
<dbReference type="EC" id="2.7.13.3" evidence="3"/>
<dbReference type="SUPFAM" id="SSF55874">
    <property type="entry name" value="ATPase domain of HSP90 chaperone/DNA topoisomerase II/histidine kinase"/>
    <property type="match status" value="1"/>
</dbReference>
<protein>
    <recommendedName>
        <fullName evidence="3">histidine kinase</fullName>
        <ecNumber evidence="3">2.7.13.3</ecNumber>
    </recommendedName>
</protein>
<evidence type="ECO:0000256" key="2">
    <source>
        <dbReference type="ARBA" id="ARBA00004370"/>
    </source>
</evidence>
<keyword evidence="14" id="KW-1185">Reference proteome</keyword>
<dbReference type="InterPro" id="IPR050428">
    <property type="entry name" value="TCS_sensor_his_kinase"/>
</dbReference>
<reference evidence="13 14" key="1">
    <citation type="journal article" date="2021" name="Sci. Rep.">
        <title>The distribution of antibiotic resistance genes in chicken gut microbiota commensals.</title>
        <authorList>
            <person name="Juricova H."/>
            <person name="Matiasovicova J."/>
            <person name="Kubasova T."/>
            <person name="Cejkova D."/>
            <person name="Rychlik I."/>
        </authorList>
    </citation>
    <scope>NUCLEOTIDE SEQUENCE [LARGE SCALE GENOMIC DNA]</scope>
    <source>
        <strain evidence="13 14">An562</strain>
    </source>
</reference>
<evidence type="ECO:0000256" key="6">
    <source>
        <dbReference type="ARBA" id="ARBA00022692"/>
    </source>
</evidence>
<evidence type="ECO:0000256" key="8">
    <source>
        <dbReference type="ARBA" id="ARBA00022989"/>
    </source>
</evidence>
<feature type="transmembrane region" description="Helical" evidence="10">
    <location>
        <begin position="12"/>
        <end position="32"/>
    </location>
</feature>
<dbReference type="PROSITE" id="PS50885">
    <property type="entry name" value="HAMP"/>
    <property type="match status" value="1"/>
</dbReference>
<evidence type="ECO:0000313" key="14">
    <source>
        <dbReference type="Proteomes" id="UP000777002"/>
    </source>
</evidence>
<feature type="transmembrane region" description="Helical" evidence="10">
    <location>
        <begin position="131"/>
        <end position="155"/>
    </location>
</feature>
<dbReference type="SUPFAM" id="SSF47384">
    <property type="entry name" value="Homodimeric domain of signal transducing histidine kinase"/>
    <property type="match status" value="1"/>
</dbReference>
<evidence type="ECO:0000259" key="12">
    <source>
        <dbReference type="PROSITE" id="PS50885"/>
    </source>
</evidence>
<dbReference type="Gene3D" id="6.10.340.10">
    <property type="match status" value="1"/>
</dbReference>
<comment type="subcellular location">
    <subcellularLocation>
        <location evidence="2">Membrane</location>
    </subcellularLocation>
</comment>
<dbReference type="InterPro" id="IPR036890">
    <property type="entry name" value="HATPase_C_sf"/>
</dbReference>
<organism evidence="13 14">
    <name type="scientific">Parasutterella secunda</name>
    <dbReference type="NCBI Taxonomy" id="626947"/>
    <lineage>
        <taxon>Bacteria</taxon>
        <taxon>Pseudomonadati</taxon>
        <taxon>Pseudomonadota</taxon>
        <taxon>Betaproteobacteria</taxon>
        <taxon>Burkholderiales</taxon>
        <taxon>Sutterellaceae</taxon>
        <taxon>Parasutterella</taxon>
    </lineage>
</organism>
<evidence type="ECO:0000256" key="3">
    <source>
        <dbReference type="ARBA" id="ARBA00012438"/>
    </source>
</evidence>
<comment type="caution">
    <text evidence="13">The sequence shown here is derived from an EMBL/GenBank/DDBJ whole genome shotgun (WGS) entry which is preliminary data.</text>
</comment>
<keyword evidence="4" id="KW-0597">Phosphoprotein</keyword>
<dbReference type="PANTHER" id="PTHR45436:SF16">
    <property type="entry name" value="HISTIDINE KINASE"/>
    <property type="match status" value="1"/>
</dbReference>
<evidence type="ECO:0000256" key="9">
    <source>
        <dbReference type="ARBA" id="ARBA00023012"/>
    </source>
</evidence>